<organism evidence="1 2">
    <name type="scientific">Carnegiea gigantea</name>
    <dbReference type="NCBI Taxonomy" id="171969"/>
    <lineage>
        <taxon>Eukaryota</taxon>
        <taxon>Viridiplantae</taxon>
        <taxon>Streptophyta</taxon>
        <taxon>Embryophyta</taxon>
        <taxon>Tracheophyta</taxon>
        <taxon>Spermatophyta</taxon>
        <taxon>Magnoliopsida</taxon>
        <taxon>eudicotyledons</taxon>
        <taxon>Gunneridae</taxon>
        <taxon>Pentapetalae</taxon>
        <taxon>Caryophyllales</taxon>
        <taxon>Cactineae</taxon>
        <taxon>Cactaceae</taxon>
        <taxon>Cactoideae</taxon>
        <taxon>Echinocereeae</taxon>
        <taxon>Carnegiea</taxon>
    </lineage>
</organism>
<dbReference type="OrthoDB" id="1860167at2759"/>
<proteinExistence type="predicted"/>
<gene>
    <name evidence="1" type="ORF">Cgig2_021205</name>
</gene>
<protein>
    <submittedName>
        <fullName evidence="1">Uncharacterized protein</fullName>
    </submittedName>
</protein>
<sequence length="389" mass="42816">MENSGNLQEVMVPPIEGVAGGGTSYGWSDGTIQISAALKGAIDPTEVPSSELVHVWCMPSTVNVGSQEMPRHLEPVNLLAARNERESIQVAIRPKVSWGGSGIAGTVQIQCNDLCSASGDRLFVGQSLKIRRVVPILGVPDALVPLDLPCSRINLFPGIIMAHGKNPSRKSSNLCSETTALWISVDVPNEQPPGVYEGEIFVTAVKPDAPSTALCMGKAEKQHLFRELRACLDLIEPVEQTSVDEVVDRVKSATSNLKRILLYPSFSEFLSDNGAVDLMDEDAISNRLISVKISLTVWDFTLPATPSLPAVIGVSYLSMFYKRLRINHISDTVIEDRFGVEHGTDEWFEALDQHFKWLLQYKISPYFCRWGDGMRVLTYTCPWPGIFLT</sequence>
<evidence type="ECO:0000313" key="2">
    <source>
        <dbReference type="Proteomes" id="UP001153076"/>
    </source>
</evidence>
<keyword evidence="2" id="KW-1185">Reference proteome</keyword>
<name>A0A9Q1QPS7_9CARY</name>
<comment type="caution">
    <text evidence="1">The sequence shown here is derived from an EMBL/GenBank/DDBJ whole genome shotgun (WGS) entry which is preliminary data.</text>
</comment>
<dbReference type="Proteomes" id="UP001153076">
    <property type="component" value="Unassembled WGS sequence"/>
</dbReference>
<dbReference type="AlphaFoldDB" id="A0A9Q1QPS7"/>
<accession>A0A9Q1QPS7</accession>
<dbReference type="PANTHER" id="PTHR37193:SF1">
    <property type="entry name" value="ALPHA-1,6-MANNOSYL-GLYCOPROTEIN 2-BETA-N-ACETYLGLUCOSAMINYLTRANSFERASE"/>
    <property type="match status" value="1"/>
</dbReference>
<reference evidence="1" key="1">
    <citation type="submission" date="2022-04" db="EMBL/GenBank/DDBJ databases">
        <title>Carnegiea gigantea Genome sequencing and assembly v2.</title>
        <authorList>
            <person name="Copetti D."/>
            <person name="Sanderson M.J."/>
            <person name="Burquez A."/>
            <person name="Wojciechowski M.F."/>
        </authorList>
    </citation>
    <scope>NUCLEOTIDE SEQUENCE</scope>
    <source>
        <strain evidence="1">SGP5-SGP5p</strain>
        <tissue evidence="1">Aerial part</tissue>
    </source>
</reference>
<evidence type="ECO:0000313" key="1">
    <source>
        <dbReference type="EMBL" id="KAJ8450733.1"/>
    </source>
</evidence>
<dbReference type="PANTHER" id="PTHR37193">
    <property type="entry name" value="ALPHA-1,6-MANNOSYL-GLYCOPROTEIN 2-BETA-N-ACETYLGLUCOSAMINYLTRANSFERASE"/>
    <property type="match status" value="1"/>
</dbReference>
<dbReference type="EMBL" id="JAKOGI010000013">
    <property type="protein sequence ID" value="KAJ8450733.1"/>
    <property type="molecule type" value="Genomic_DNA"/>
</dbReference>